<dbReference type="HOGENOM" id="CLU_3360366_0_0_1"/>
<evidence type="ECO:0000313" key="2">
    <source>
        <dbReference type="Araport" id="AT2G16019"/>
    </source>
</evidence>
<reference evidence="3 4" key="1">
    <citation type="journal article" date="1999" name="Nature">
        <title>Sequence and analysis of chromosome 2 of the plant Arabidopsis thaliana.</title>
        <authorList>
            <person name="Lin X."/>
            <person name="Kaul S."/>
            <person name="Rounsley S."/>
            <person name="Shea T.P."/>
            <person name="Benito M.I."/>
            <person name="Town C.D."/>
            <person name="Fujii C.Y."/>
            <person name="Mason T."/>
            <person name="Bowman C.L."/>
            <person name="Barnstead M."/>
            <person name="Feldblyum T.V."/>
            <person name="Buell C.R."/>
            <person name="Ketchum K.A."/>
            <person name="Lee J."/>
            <person name="Ronning C.M."/>
            <person name="Koo H.L."/>
            <person name="Moffat K.S."/>
            <person name="Cronin L.A."/>
            <person name="Shen M."/>
            <person name="Pai G."/>
            <person name="Van Aken S."/>
            <person name="Umayam L."/>
            <person name="Tallon L.J."/>
            <person name="Gill J.E."/>
            <person name="Adams M.D."/>
            <person name="Carrera A.J."/>
            <person name="Creasy T.H."/>
            <person name="Goodman H.M."/>
            <person name="Somerville C.R."/>
            <person name="Copenhaver G.P."/>
            <person name="Preuss D."/>
            <person name="Nierman W.C."/>
            <person name="White O."/>
            <person name="Eisen J.A."/>
            <person name="Salzberg S.L."/>
            <person name="Fraser C.M."/>
            <person name="Venter J.C."/>
        </authorList>
    </citation>
    <scope>NUCLEOTIDE SEQUENCE [LARGE SCALE GENOMIC DNA]</scope>
    <source>
        <strain evidence="4">cv. Columbia</strain>
    </source>
</reference>
<dbReference type="PaxDb" id="3702-AT2G16019.1"/>
<dbReference type="Proteomes" id="UP000006548">
    <property type="component" value="Chromosome 2"/>
</dbReference>
<feature type="compositionally biased region" description="Basic and acidic residues" evidence="1">
    <location>
        <begin position="19"/>
        <end position="36"/>
    </location>
</feature>
<name>B3H5N8_ARATH</name>
<dbReference type="InParanoid" id="B3H5N8"/>
<dbReference type="RefSeq" id="NP_001118326.1">
    <property type="nucleotide sequence ID" value="NM_001124854.1"/>
</dbReference>
<dbReference type="AlphaFoldDB" id="B3H5N8"/>
<proteinExistence type="predicted"/>
<evidence type="ECO:0000313" key="4">
    <source>
        <dbReference type="Proteomes" id="UP000006548"/>
    </source>
</evidence>
<evidence type="ECO:0000256" key="1">
    <source>
        <dbReference type="SAM" id="MobiDB-lite"/>
    </source>
</evidence>
<protein>
    <submittedName>
        <fullName evidence="3">Uncharacterized protein</fullName>
    </submittedName>
</protein>
<dbReference type="KEGG" id="ath:AT2G16019"/>
<dbReference type="GeneID" id="6241277"/>
<keyword evidence="4" id="KW-1185">Reference proteome</keyword>
<gene>
    <name evidence="2 3" type="ordered locus">At2g16019</name>
</gene>
<sequence length="36" mass="4131">MKKSVIEEVGDGDSDMAEEIWRMSETKSGREEELND</sequence>
<feature type="region of interest" description="Disordered" evidence="1">
    <location>
        <begin position="1"/>
        <end position="36"/>
    </location>
</feature>
<dbReference type="EMBL" id="CP002685">
    <property type="protein sequence ID" value="AEC06458.1"/>
    <property type="molecule type" value="Genomic_DNA"/>
</dbReference>
<organism evidence="3 4">
    <name type="scientific">Arabidopsis thaliana</name>
    <name type="common">Mouse-ear cress</name>
    <dbReference type="NCBI Taxonomy" id="3702"/>
    <lineage>
        <taxon>Eukaryota</taxon>
        <taxon>Viridiplantae</taxon>
        <taxon>Streptophyta</taxon>
        <taxon>Embryophyta</taxon>
        <taxon>Tracheophyta</taxon>
        <taxon>Spermatophyta</taxon>
        <taxon>Magnoliopsida</taxon>
        <taxon>eudicotyledons</taxon>
        <taxon>Gunneridae</taxon>
        <taxon>Pentapetalae</taxon>
        <taxon>rosids</taxon>
        <taxon>malvids</taxon>
        <taxon>Brassicales</taxon>
        <taxon>Brassicaceae</taxon>
        <taxon>Camelineae</taxon>
        <taxon>Arabidopsis</taxon>
    </lineage>
</organism>
<dbReference type="STRING" id="3702.B3H5N8"/>
<reference evidence="4" key="2">
    <citation type="journal article" date="2017" name="Plant J.">
        <title>Araport11: a complete reannotation of the Arabidopsis thaliana reference genome.</title>
        <authorList>
            <person name="Cheng C.Y."/>
            <person name="Krishnakumar V."/>
            <person name="Chan A.P."/>
            <person name="Thibaud-Nissen F."/>
            <person name="Schobel S."/>
            <person name="Town C.D."/>
        </authorList>
    </citation>
    <scope>GENOME REANNOTATION</scope>
    <source>
        <strain evidence="4">cv. Columbia</strain>
    </source>
</reference>
<feature type="compositionally biased region" description="Acidic residues" evidence="1">
    <location>
        <begin position="8"/>
        <end position="18"/>
    </location>
</feature>
<dbReference type="SMR" id="B3H5N8"/>
<dbReference type="Araport" id="AT2G16019"/>
<accession>B3H5N8</accession>
<evidence type="ECO:0000313" key="3">
    <source>
        <dbReference type="EMBL" id="AEC06458.1"/>
    </source>
</evidence>
<dbReference type="TAIR" id="AT2G16019"/>